<name>A0A376H0E9_ENTGA</name>
<protein>
    <submittedName>
        <fullName evidence="1">Uncharacterized protein</fullName>
    </submittedName>
</protein>
<gene>
    <name evidence="1" type="ORF">NCTC12360_01056</name>
</gene>
<evidence type="ECO:0000313" key="2">
    <source>
        <dbReference type="Proteomes" id="UP000254807"/>
    </source>
</evidence>
<accession>A0A376H0E9</accession>
<dbReference type="EMBL" id="UFYW01000001">
    <property type="protein sequence ID" value="STD82624.1"/>
    <property type="molecule type" value="Genomic_DNA"/>
</dbReference>
<reference evidence="1 2" key="1">
    <citation type="submission" date="2018-06" db="EMBL/GenBank/DDBJ databases">
        <authorList>
            <consortium name="Pathogen Informatics"/>
            <person name="Doyle S."/>
        </authorList>
    </citation>
    <scope>NUCLEOTIDE SEQUENCE [LARGE SCALE GENOMIC DNA]</scope>
    <source>
        <strain evidence="1 2">NCTC12360</strain>
    </source>
</reference>
<evidence type="ECO:0000313" key="1">
    <source>
        <dbReference type="EMBL" id="STD82624.1"/>
    </source>
</evidence>
<proteinExistence type="predicted"/>
<organism evidence="1 2">
    <name type="scientific">Enterococcus gallinarum</name>
    <dbReference type="NCBI Taxonomy" id="1353"/>
    <lineage>
        <taxon>Bacteria</taxon>
        <taxon>Bacillati</taxon>
        <taxon>Bacillota</taxon>
        <taxon>Bacilli</taxon>
        <taxon>Lactobacillales</taxon>
        <taxon>Enterococcaceae</taxon>
        <taxon>Enterococcus</taxon>
    </lineage>
</organism>
<sequence>MFITVADRLKALGFYPLSTGHYQLYVLELPP</sequence>
<dbReference type="Proteomes" id="UP000254807">
    <property type="component" value="Unassembled WGS sequence"/>
</dbReference>
<keyword evidence="2" id="KW-1185">Reference proteome</keyword>
<dbReference type="AlphaFoldDB" id="A0A376H0E9"/>